<keyword evidence="2 4" id="KW-0472">Membrane</keyword>
<feature type="compositionally biased region" description="Basic and acidic residues" evidence="5">
    <location>
        <begin position="135"/>
        <end position="148"/>
    </location>
</feature>
<feature type="domain" description="OmpA-like" evidence="7">
    <location>
        <begin position="44"/>
        <end position="154"/>
    </location>
</feature>
<evidence type="ECO:0000313" key="9">
    <source>
        <dbReference type="Proteomes" id="UP001248581"/>
    </source>
</evidence>
<dbReference type="PANTHER" id="PTHR30329:SF21">
    <property type="entry name" value="LIPOPROTEIN YIAD-RELATED"/>
    <property type="match status" value="1"/>
</dbReference>
<dbReference type="Proteomes" id="UP001248581">
    <property type="component" value="Chromosome"/>
</dbReference>
<organism evidence="8 9">
    <name type="scientific">Thalassotalea nanhaiensis</name>
    <dbReference type="NCBI Taxonomy" id="3065648"/>
    <lineage>
        <taxon>Bacteria</taxon>
        <taxon>Pseudomonadati</taxon>
        <taxon>Pseudomonadota</taxon>
        <taxon>Gammaproteobacteria</taxon>
        <taxon>Alteromonadales</taxon>
        <taxon>Colwelliaceae</taxon>
        <taxon>Thalassotalea</taxon>
    </lineage>
</organism>
<proteinExistence type="predicted"/>
<dbReference type="EMBL" id="CP134146">
    <property type="protein sequence ID" value="WNC69488.1"/>
    <property type="molecule type" value="Genomic_DNA"/>
</dbReference>
<keyword evidence="9" id="KW-1185">Reference proteome</keyword>
<dbReference type="CDD" id="cd07185">
    <property type="entry name" value="OmpA_C-like"/>
    <property type="match status" value="1"/>
</dbReference>
<dbReference type="Gene3D" id="3.30.1330.60">
    <property type="entry name" value="OmpA-like domain"/>
    <property type="match status" value="1"/>
</dbReference>
<evidence type="ECO:0000313" key="8">
    <source>
        <dbReference type="EMBL" id="WNC69488.1"/>
    </source>
</evidence>
<accession>A0ABY9TKY6</accession>
<dbReference type="InterPro" id="IPR006664">
    <property type="entry name" value="OMP_bac"/>
</dbReference>
<dbReference type="PRINTS" id="PR01021">
    <property type="entry name" value="OMPADOMAIN"/>
</dbReference>
<feature type="region of interest" description="Disordered" evidence="5">
    <location>
        <begin position="127"/>
        <end position="148"/>
    </location>
</feature>
<protein>
    <submittedName>
        <fullName evidence="8">OmpA family protein</fullName>
    </submittedName>
</protein>
<keyword evidence="3" id="KW-0998">Cell outer membrane</keyword>
<evidence type="ECO:0000256" key="2">
    <source>
        <dbReference type="ARBA" id="ARBA00023136"/>
    </source>
</evidence>
<name>A0ABY9TKY6_9GAMM</name>
<reference evidence="9" key="1">
    <citation type="submission" date="2023-09" db="EMBL/GenBank/DDBJ databases">
        <authorList>
            <person name="Li S."/>
            <person name="Li X."/>
            <person name="Zhang C."/>
            <person name="Zhao Z."/>
        </authorList>
    </citation>
    <scope>NUCLEOTIDE SEQUENCE [LARGE SCALE GENOMIC DNA]</scope>
    <source>
        <strain evidence="9">SQ345</strain>
    </source>
</reference>
<evidence type="ECO:0000256" key="5">
    <source>
        <dbReference type="SAM" id="MobiDB-lite"/>
    </source>
</evidence>
<dbReference type="InterPro" id="IPR036737">
    <property type="entry name" value="OmpA-like_sf"/>
</dbReference>
<dbReference type="InterPro" id="IPR006665">
    <property type="entry name" value="OmpA-like"/>
</dbReference>
<dbReference type="SUPFAM" id="SSF103088">
    <property type="entry name" value="OmpA-like"/>
    <property type="match status" value="1"/>
</dbReference>
<evidence type="ECO:0000259" key="7">
    <source>
        <dbReference type="PROSITE" id="PS51123"/>
    </source>
</evidence>
<gene>
    <name evidence="8" type="ORF">RI845_04910</name>
</gene>
<dbReference type="PANTHER" id="PTHR30329">
    <property type="entry name" value="STATOR ELEMENT OF FLAGELLAR MOTOR COMPLEX"/>
    <property type="match status" value="1"/>
</dbReference>
<evidence type="ECO:0000256" key="1">
    <source>
        <dbReference type="ARBA" id="ARBA00004442"/>
    </source>
</evidence>
<evidence type="ECO:0000256" key="6">
    <source>
        <dbReference type="SAM" id="SignalP"/>
    </source>
</evidence>
<feature type="chain" id="PRO_5045112288" evidence="6">
    <location>
        <begin position="21"/>
        <end position="154"/>
    </location>
</feature>
<dbReference type="PROSITE" id="PS51123">
    <property type="entry name" value="OMPA_2"/>
    <property type="match status" value="1"/>
</dbReference>
<comment type="subcellular location">
    <subcellularLocation>
        <location evidence="1">Cell outer membrane</location>
    </subcellularLocation>
</comment>
<sequence length="154" mass="17094">MKKLSILSLLVLISACHSNANFKSANQIKPHLDAAIINEPEAPTETAPVSAQPFVYFDFNSSELNEDSMKVLNTHLEAMKSLKNGQIVLQGHTDLVGGEDFNYNLGKERALSVWVYLVNAGVEKERLTPTTMGKGDPKRQNSNPKTDRHVEIIY</sequence>
<evidence type="ECO:0000256" key="3">
    <source>
        <dbReference type="ARBA" id="ARBA00023237"/>
    </source>
</evidence>
<dbReference type="RefSeq" id="WP_348388630.1">
    <property type="nucleotide sequence ID" value="NZ_CP134146.1"/>
</dbReference>
<keyword evidence="6" id="KW-0732">Signal</keyword>
<dbReference type="Pfam" id="PF00691">
    <property type="entry name" value="OmpA"/>
    <property type="match status" value="1"/>
</dbReference>
<dbReference type="InterPro" id="IPR050330">
    <property type="entry name" value="Bact_OuterMem_StrucFunc"/>
</dbReference>
<feature type="signal peptide" evidence="6">
    <location>
        <begin position="1"/>
        <end position="20"/>
    </location>
</feature>
<evidence type="ECO:0000256" key="4">
    <source>
        <dbReference type="PROSITE-ProRule" id="PRU00473"/>
    </source>
</evidence>
<dbReference type="PROSITE" id="PS51257">
    <property type="entry name" value="PROKAR_LIPOPROTEIN"/>
    <property type="match status" value="1"/>
</dbReference>